<evidence type="ECO:0000256" key="5">
    <source>
        <dbReference type="ARBA" id="ARBA00047517"/>
    </source>
</evidence>
<dbReference type="RefSeq" id="WP_191743737.1">
    <property type="nucleotide sequence ID" value="NZ_JACSQU010000001.1"/>
</dbReference>
<keyword evidence="3 6" id="KW-0663">Pyridoxal phosphate</keyword>
<dbReference type="Gene3D" id="3.90.1150.10">
    <property type="entry name" value="Aspartate Aminotransferase, domain 1"/>
    <property type="match status" value="1"/>
</dbReference>
<dbReference type="InterPro" id="IPR000277">
    <property type="entry name" value="Cys/Met-Metab_PyrdxlP-dep_enz"/>
</dbReference>
<comment type="catalytic activity">
    <reaction evidence="5">
        <text>L,L-cystathionine + H2O = L-homocysteine + pyruvate + NH4(+)</text>
        <dbReference type="Rhea" id="RHEA:13965"/>
        <dbReference type="ChEBI" id="CHEBI:15361"/>
        <dbReference type="ChEBI" id="CHEBI:15377"/>
        <dbReference type="ChEBI" id="CHEBI:28938"/>
        <dbReference type="ChEBI" id="CHEBI:58161"/>
        <dbReference type="ChEBI" id="CHEBI:58199"/>
    </reaction>
</comment>
<comment type="similarity">
    <text evidence="2 6">Belongs to the trans-sulfuration enzymes family.</text>
</comment>
<dbReference type="NCBIfam" id="TIGR01324">
    <property type="entry name" value="cysta_beta_ly_B"/>
    <property type="match status" value="1"/>
</dbReference>
<comment type="cofactor">
    <cofactor evidence="1 6">
        <name>pyridoxal 5'-phosphate</name>
        <dbReference type="ChEBI" id="CHEBI:597326"/>
    </cofactor>
</comment>
<dbReference type="PIRSF" id="PIRSF001434">
    <property type="entry name" value="CGS"/>
    <property type="match status" value="1"/>
</dbReference>
<dbReference type="GO" id="GO:0016829">
    <property type="term" value="F:lyase activity"/>
    <property type="evidence" value="ECO:0007669"/>
    <property type="project" value="UniProtKB-KW"/>
</dbReference>
<evidence type="ECO:0000256" key="1">
    <source>
        <dbReference type="ARBA" id="ARBA00001933"/>
    </source>
</evidence>
<sequence>MPKLSDRTRLIAGATRRGRGRRPVNPPIERASTMLSDDPAAMQDPGDGPVYGLDGTSAARELRTALADLEGASEAFLVPSGLAAVTVPLTALLRPGDEVLTTEAVYGPTRRFLTRHMADRGVAASFHPAGASVEAVMDQMHERTRVLLIEAPGSLTFEMMDVPALAAACRKRGVLTVMDNTWAAGLAFRPLAHGVDVSVQALTKYAGGHSDLLMGGVAAQAPEIVRAINNVIEDMGWHVSPDDAWLALRGLRTLPLRYEAQARTALQVAEWLQDQPEVANVLYPPLPGSVGHSLWRRDFDGAASLMGVVMKGGGKAAAHAFMRELSLFGMGYSWGGFESLITYETPQLAYRQHAPDLPGQLLRLHIGLEDPADLIADLTRGLAAWRAQQDSNLQPSA</sequence>
<dbReference type="InterPro" id="IPR015421">
    <property type="entry name" value="PyrdxlP-dep_Trfase_major"/>
</dbReference>
<comment type="caution">
    <text evidence="8">The sequence shown here is derived from an EMBL/GenBank/DDBJ whole genome shotgun (WGS) entry which is preliminary data.</text>
</comment>
<dbReference type="Proteomes" id="UP000638918">
    <property type="component" value="Unassembled WGS sequence"/>
</dbReference>
<dbReference type="InterPro" id="IPR006233">
    <property type="entry name" value="Cys_b_lyase_bac"/>
</dbReference>
<dbReference type="SUPFAM" id="SSF53383">
    <property type="entry name" value="PLP-dependent transferases"/>
    <property type="match status" value="1"/>
</dbReference>
<keyword evidence="4 8" id="KW-0456">Lyase</keyword>
<evidence type="ECO:0000256" key="7">
    <source>
        <dbReference type="SAM" id="MobiDB-lite"/>
    </source>
</evidence>
<feature type="region of interest" description="Disordered" evidence="7">
    <location>
        <begin position="1"/>
        <end position="30"/>
    </location>
</feature>
<evidence type="ECO:0000313" key="9">
    <source>
        <dbReference type="Proteomes" id="UP000638918"/>
    </source>
</evidence>
<dbReference type="Gene3D" id="3.40.640.10">
    <property type="entry name" value="Type I PLP-dependent aspartate aminotransferase-like (Major domain)"/>
    <property type="match status" value="1"/>
</dbReference>
<keyword evidence="9" id="KW-1185">Reference proteome</keyword>
<name>A0ABR8QYE0_9CAUL</name>
<organism evidence="8 9">
    <name type="scientific">Brevundimonas guildfordensis</name>
    <dbReference type="NCBI Taxonomy" id="2762241"/>
    <lineage>
        <taxon>Bacteria</taxon>
        <taxon>Pseudomonadati</taxon>
        <taxon>Pseudomonadota</taxon>
        <taxon>Alphaproteobacteria</taxon>
        <taxon>Caulobacterales</taxon>
        <taxon>Caulobacteraceae</taxon>
        <taxon>Brevundimonas</taxon>
    </lineage>
</organism>
<dbReference type="PANTHER" id="PTHR43500">
    <property type="entry name" value="CYSTATHIONINE BETA-LYASE-RELATED"/>
    <property type="match status" value="1"/>
</dbReference>
<proteinExistence type="inferred from homology"/>
<dbReference type="EMBL" id="JACSQU010000001">
    <property type="protein sequence ID" value="MBD7940482.1"/>
    <property type="molecule type" value="Genomic_DNA"/>
</dbReference>
<evidence type="ECO:0000256" key="3">
    <source>
        <dbReference type="ARBA" id="ARBA00022898"/>
    </source>
</evidence>
<dbReference type="PANTHER" id="PTHR43500:SF1">
    <property type="entry name" value="CYSTATHIONINE BETA-LYASE-RELATED"/>
    <property type="match status" value="1"/>
</dbReference>
<evidence type="ECO:0000313" key="8">
    <source>
        <dbReference type="EMBL" id="MBD7940482.1"/>
    </source>
</evidence>
<evidence type="ECO:0000256" key="2">
    <source>
        <dbReference type="ARBA" id="ARBA00009077"/>
    </source>
</evidence>
<dbReference type="InterPro" id="IPR015424">
    <property type="entry name" value="PyrdxlP-dep_Trfase"/>
</dbReference>
<dbReference type="InterPro" id="IPR015422">
    <property type="entry name" value="PyrdxlP-dep_Trfase_small"/>
</dbReference>
<protein>
    <submittedName>
        <fullName evidence="8">Cystathionine beta-lyase</fullName>
        <ecNumber evidence="8">4.4.1.8</ecNumber>
    </submittedName>
</protein>
<reference evidence="8 9" key="1">
    <citation type="submission" date="2020-08" db="EMBL/GenBank/DDBJ databases">
        <title>A Genomic Blueprint of the Chicken Gut Microbiome.</title>
        <authorList>
            <person name="Gilroy R."/>
            <person name="Ravi A."/>
            <person name="Getino M."/>
            <person name="Pursley I."/>
            <person name="Horton D.L."/>
            <person name="Alikhan N.-F."/>
            <person name="Baker D."/>
            <person name="Gharbi K."/>
            <person name="Hall N."/>
            <person name="Watson M."/>
            <person name="Adriaenssens E.M."/>
            <person name="Foster-Nyarko E."/>
            <person name="Jarju S."/>
            <person name="Secka A."/>
            <person name="Antonio M."/>
            <person name="Oren A."/>
            <person name="Chaudhuri R."/>
            <person name="La Ragione R.M."/>
            <person name="Hildebrand F."/>
            <person name="Pallen M.J."/>
        </authorList>
    </citation>
    <scope>NUCLEOTIDE SEQUENCE [LARGE SCALE GENOMIC DNA]</scope>
    <source>
        <strain evidence="8 9">Sa3CVA3</strain>
    </source>
</reference>
<gene>
    <name evidence="8" type="primary">metC</name>
    <name evidence="8" type="ORF">H9656_03695</name>
</gene>
<evidence type="ECO:0000256" key="6">
    <source>
        <dbReference type="RuleBase" id="RU362118"/>
    </source>
</evidence>
<evidence type="ECO:0000256" key="4">
    <source>
        <dbReference type="ARBA" id="ARBA00023239"/>
    </source>
</evidence>
<dbReference type="EC" id="4.4.1.8" evidence="8"/>
<accession>A0ABR8QYE0</accession>
<dbReference type="Pfam" id="PF01053">
    <property type="entry name" value="Cys_Met_Meta_PP"/>
    <property type="match status" value="1"/>
</dbReference>